<dbReference type="Pfam" id="PF03372">
    <property type="entry name" value="Exo_endo_phos"/>
    <property type="match status" value="1"/>
</dbReference>
<organism evidence="5 6">
    <name type="scientific">Serendipita indica (strain DSM 11827)</name>
    <name type="common">Root endophyte fungus</name>
    <name type="synonym">Piriformospora indica</name>
    <dbReference type="NCBI Taxonomy" id="1109443"/>
    <lineage>
        <taxon>Eukaryota</taxon>
        <taxon>Fungi</taxon>
        <taxon>Dikarya</taxon>
        <taxon>Basidiomycota</taxon>
        <taxon>Agaricomycotina</taxon>
        <taxon>Agaricomycetes</taxon>
        <taxon>Sebacinales</taxon>
        <taxon>Serendipitaceae</taxon>
        <taxon>Serendipita</taxon>
    </lineage>
</organism>
<dbReference type="InterPro" id="IPR005135">
    <property type="entry name" value="Endo/exonuclease/phosphatase"/>
</dbReference>
<dbReference type="AlphaFoldDB" id="G4TB58"/>
<sequence length="260" mass="29522">MTYDADILCLQEADRLDELLPAVSSRYTHIYAAGRNKAHGCMMLLRKDLLEEVSHRVVYYDEEDVRQGSLEGMDDATAQLWRRGMSRVTKNIGLIAAIKRKNDPGAGYIFATTHLFWHPAYVYERFRQVGLLLRSIAHFKKELELEDWPCIIAGDLNLTPDDVTYSTMVGESVTASQEKMFSASRVVHVSVDPTIDYVPTTQLHQEVQDDEEGGGGGEQNDPDRVITNSRPCREEDGLMTLEELRALHEYVVKPMSRMRA</sequence>
<evidence type="ECO:0000259" key="4">
    <source>
        <dbReference type="Pfam" id="PF03372"/>
    </source>
</evidence>
<evidence type="ECO:0000256" key="3">
    <source>
        <dbReference type="SAM" id="MobiDB-lite"/>
    </source>
</evidence>
<dbReference type="HOGENOM" id="CLU_034867_1_0_1"/>
<reference evidence="5 6" key="1">
    <citation type="journal article" date="2011" name="PLoS Pathog.">
        <title>Endophytic Life Strategies Decoded by Genome and Transcriptome Analyses of the Mutualistic Root Symbiont Piriformospora indica.</title>
        <authorList>
            <person name="Zuccaro A."/>
            <person name="Lahrmann U."/>
            <person name="Guldener U."/>
            <person name="Langen G."/>
            <person name="Pfiffi S."/>
            <person name="Biedenkopf D."/>
            <person name="Wong P."/>
            <person name="Samans B."/>
            <person name="Grimm C."/>
            <person name="Basiewicz M."/>
            <person name="Murat C."/>
            <person name="Martin F."/>
            <person name="Kogel K.H."/>
        </authorList>
    </citation>
    <scope>NUCLEOTIDE SEQUENCE [LARGE SCALE GENOMIC DNA]</scope>
    <source>
        <strain evidence="5 6">DSM 11827</strain>
    </source>
</reference>
<evidence type="ECO:0000313" key="6">
    <source>
        <dbReference type="Proteomes" id="UP000007148"/>
    </source>
</evidence>
<comment type="caution">
    <text evidence="5">The sequence shown here is derived from an EMBL/GenBank/DDBJ whole genome shotgun (WGS) entry which is preliminary data.</text>
</comment>
<proteinExistence type="inferred from homology"/>
<dbReference type="SUPFAM" id="SSF56219">
    <property type="entry name" value="DNase I-like"/>
    <property type="match status" value="1"/>
</dbReference>
<protein>
    <recommendedName>
        <fullName evidence="4">Endonuclease/exonuclease/phosphatase domain-containing protein</fullName>
    </recommendedName>
</protein>
<comment type="similarity">
    <text evidence="1">Belongs to the CCR4/nocturin family.</text>
</comment>
<dbReference type="EMBL" id="CAFZ01000035">
    <property type="protein sequence ID" value="CCA68570.1"/>
    <property type="molecule type" value="Genomic_DNA"/>
</dbReference>
<dbReference type="GO" id="GO:0000175">
    <property type="term" value="F:3'-5'-RNA exonuclease activity"/>
    <property type="evidence" value="ECO:0007669"/>
    <property type="project" value="TreeGrafter"/>
</dbReference>
<gene>
    <name evidence="5" type="ORF">PIIN_02433</name>
</gene>
<keyword evidence="2" id="KW-0378">Hydrolase</keyword>
<feature type="domain" description="Endonuclease/exonuclease/phosphatase" evidence="4">
    <location>
        <begin position="3"/>
        <end position="171"/>
    </location>
</feature>
<evidence type="ECO:0000256" key="2">
    <source>
        <dbReference type="ARBA" id="ARBA00022801"/>
    </source>
</evidence>
<dbReference type="InterPro" id="IPR036691">
    <property type="entry name" value="Endo/exonu/phosph_ase_sf"/>
</dbReference>
<keyword evidence="6" id="KW-1185">Reference proteome</keyword>
<dbReference type="GO" id="GO:0006139">
    <property type="term" value="P:nucleobase-containing compound metabolic process"/>
    <property type="evidence" value="ECO:0007669"/>
    <property type="project" value="UniProtKB-ARBA"/>
</dbReference>
<accession>G4TB58</accession>
<dbReference type="Proteomes" id="UP000007148">
    <property type="component" value="Unassembled WGS sequence"/>
</dbReference>
<dbReference type="eggNOG" id="KOG2338">
    <property type="taxonomic scope" value="Eukaryota"/>
</dbReference>
<dbReference type="OrthoDB" id="428734at2759"/>
<dbReference type="InParanoid" id="G4TB58"/>
<evidence type="ECO:0000256" key="1">
    <source>
        <dbReference type="ARBA" id="ARBA00010774"/>
    </source>
</evidence>
<evidence type="ECO:0000313" key="5">
    <source>
        <dbReference type="EMBL" id="CCA68570.1"/>
    </source>
</evidence>
<dbReference type="OMA" id="YIFATTH"/>
<dbReference type="PANTHER" id="PTHR12121:SF45">
    <property type="entry name" value="NOCTURNIN"/>
    <property type="match status" value="1"/>
</dbReference>
<dbReference type="InterPro" id="IPR050410">
    <property type="entry name" value="CCR4/nocturin_mRNA_transcr"/>
</dbReference>
<name>G4TB58_SERID</name>
<dbReference type="PANTHER" id="PTHR12121">
    <property type="entry name" value="CARBON CATABOLITE REPRESSOR PROTEIN 4"/>
    <property type="match status" value="1"/>
</dbReference>
<feature type="region of interest" description="Disordered" evidence="3">
    <location>
        <begin position="207"/>
        <end position="232"/>
    </location>
</feature>
<dbReference type="Gene3D" id="3.60.10.10">
    <property type="entry name" value="Endonuclease/exonuclease/phosphatase"/>
    <property type="match status" value="1"/>
</dbReference>